<organism evidence="1 2">
    <name type="scientific">Gigaspora rosea</name>
    <dbReference type="NCBI Taxonomy" id="44941"/>
    <lineage>
        <taxon>Eukaryota</taxon>
        <taxon>Fungi</taxon>
        <taxon>Fungi incertae sedis</taxon>
        <taxon>Mucoromycota</taxon>
        <taxon>Glomeromycotina</taxon>
        <taxon>Glomeromycetes</taxon>
        <taxon>Diversisporales</taxon>
        <taxon>Gigasporaceae</taxon>
        <taxon>Gigaspora</taxon>
    </lineage>
</organism>
<name>A0A397W4L9_9GLOM</name>
<dbReference type="Gene3D" id="3.80.10.10">
    <property type="entry name" value="Ribonuclease Inhibitor"/>
    <property type="match status" value="1"/>
</dbReference>
<evidence type="ECO:0000313" key="2">
    <source>
        <dbReference type="Proteomes" id="UP000266673"/>
    </source>
</evidence>
<dbReference type="InterPro" id="IPR032675">
    <property type="entry name" value="LRR_dom_sf"/>
</dbReference>
<evidence type="ECO:0000313" key="1">
    <source>
        <dbReference type="EMBL" id="RIB29680.1"/>
    </source>
</evidence>
<comment type="caution">
    <text evidence="1">The sequence shown here is derived from an EMBL/GenBank/DDBJ whole genome shotgun (WGS) entry which is preliminary data.</text>
</comment>
<keyword evidence="2" id="KW-1185">Reference proteome</keyword>
<dbReference type="OrthoDB" id="2449544at2759"/>
<dbReference type="AlphaFoldDB" id="A0A397W4L9"/>
<dbReference type="EMBL" id="QKWP01000031">
    <property type="protein sequence ID" value="RIB29680.1"/>
    <property type="molecule type" value="Genomic_DNA"/>
</dbReference>
<gene>
    <name evidence="1" type="ORF">C2G38_2027479</name>
</gene>
<dbReference type="Proteomes" id="UP000266673">
    <property type="component" value="Unassembled WGS sequence"/>
</dbReference>
<proteinExistence type="predicted"/>
<sequence>MENINAQEYIDKKYPINEKCKRNADKTNKDKRREDITDLDIRKGKVGSSKKKILFGALKLEGFTNLQTLIISSHELTSLDASACKNLEELDCRPKPQQNSSQKVKKERNTKNSIEQELFIKRGNLEELQNVLSPELTNKLAKTFTKYFFENHKQYVEGKESKGYHSKNLSELKKESGSDSHGNEILDQILYIQKEIIDLEKVKSIPPYYDTQLEIPPKRK</sequence>
<accession>A0A397W4L9</accession>
<reference evidence="1 2" key="1">
    <citation type="submission" date="2018-06" db="EMBL/GenBank/DDBJ databases">
        <title>Comparative genomics reveals the genomic features of Rhizophagus irregularis, R. cerebriforme, R. diaphanum and Gigaspora rosea, and their symbiotic lifestyle signature.</title>
        <authorList>
            <person name="Morin E."/>
            <person name="San Clemente H."/>
            <person name="Chen E.C.H."/>
            <person name="De La Providencia I."/>
            <person name="Hainaut M."/>
            <person name="Kuo A."/>
            <person name="Kohler A."/>
            <person name="Murat C."/>
            <person name="Tang N."/>
            <person name="Roy S."/>
            <person name="Loubradou J."/>
            <person name="Henrissat B."/>
            <person name="Grigoriev I.V."/>
            <person name="Corradi N."/>
            <person name="Roux C."/>
            <person name="Martin F.M."/>
        </authorList>
    </citation>
    <scope>NUCLEOTIDE SEQUENCE [LARGE SCALE GENOMIC DNA]</scope>
    <source>
        <strain evidence="1 2">DAOM 194757</strain>
    </source>
</reference>
<protein>
    <submittedName>
        <fullName evidence="1">Uncharacterized protein</fullName>
    </submittedName>
</protein>